<dbReference type="InterPro" id="IPR000835">
    <property type="entry name" value="HTH_MarR-typ"/>
</dbReference>
<evidence type="ECO:0000256" key="2">
    <source>
        <dbReference type="ARBA" id="ARBA00023125"/>
    </source>
</evidence>
<feature type="domain" description="HTH marR-type" evidence="4">
    <location>
        <begin position="13"/>
        <end position="145"/>
    </location>
</feature>
<protein>
    <submittedName>
        <fullName evidence="5">MarR family transcriptional regulator</fullName>
    </submittedName>
</protein>
<dbReference type="OrthoDB" id="5327581at2"/>
<keyword evidence="1" id="KW-0805">Transcription regulation</keyword>
<dbReference type="Proteomes" id="UP000490800">
    <property type="component" value="Unassembled WGS sequence"/>
</dbReference>
<comment type="caution">
    <text evidence="5">The sequence shown here is derived from an EMBL/GenBank/DDBJ whole genome shotgun (WGS) entry which is preliminary data.</text>
</comment>
<evidence type="ECO:0000256" key="3">
    <source>
        <dbReference type="ARBA" id="ARBA00023163"/>
    </source>
</evidence>
<evidence type="ECO:0000256" key="1">
    <source>
        <dbReference type="ARBA" id="ARBA00023015"/>
    </source>
</evidence>
<evidence type="ECO:0000313" key="5">
    <source>
        <dbReference type="EMBL" id="MVP02375.1"/>
    </source>
</evidence>
<dbReference type="Gene3D" id="1.10.10.10">
    <property type="entry name" value="Winged helix-like DNA-binding domain superfamily/Winged helix DNA-binding domain"/>
    <property type="match status" value="1"/>
</dbReference>
<dbReference type="SMART" id="SM00347">
    <property type="entry name" value="HTH_MARR"/>
    <property type="match status" value="1"/>
</dbReference>
<evidence type="ECO:0000313" key="6">
    <source>
        <dbReference type="Proteomes" id="UP000490800"/>
    </source>
</evidence>
<dbReference type="RefSeq" id="WP_157338737.1">
    <property type="nucleotide sequence ID" value="NZ_RHLK01000022.1"/>
</dbReference>
<dbReference type="PANTHER" id="PTHR42756:SF1">
    <property type="entry name" value="TRANSCRIPTIONAL REPRESSOR OF EMRAB OPERON"/>
    <property type="match status" value="1"/>
</dbReference>
<keyword evidence="6" id="KW-1185">Reference proteome</keyword>
<evidence type="ECO:0000259" key="4">
    <source>
        <dbReference type="PROSITE" id="PS50995"/>
    </source>
</evidence>
<gene>
    <name evidence="5" type="ORF">EDM21_23095</name>
</gene>
<dbReference type="PANTHER" id="PTHR42756">
    <property type="entry name" value="TRANSCRIPTIONAL REGULATOR, MARR"/>
    <property type="match status" value="1"/>
</dbReference>
<organism evidence="5 6">
    <name type="scientific">Paenibacillus lutrae</name>
    <dbReference type="NCBI Taxonomy" id="2078573"/>
    <lineage>
        <taxon>Bacteria</taxon>
        <taxon>Bacillati</taxon>
        <taxon>Bacillota</taxon>
        <taxon>Bacilli</taxon>
        <taxon>Bacillales</taxon>
        <taxon>Paenibacillaceae</taxon>
        <taxon>Paenibacillus</taxon>
    </lineage>
</organism>
<sequence length="152" mass="17457">MHPNHPDFKSALDDSIGFLLGITYRKISNLLTQRLKDYDITPEQWSVLYRVYEQDGLIQREIAERAGKDKPTTTRILDSLEAKGFIHKKAGQGDRRSFHVHITEKGQSLIQIAEPIEKKTVQDAVKHISPDEYDLLIKLLHRIGANIQELTE</sequence>
<dbReference type="GO" id="GO:0003677">
    <property type="term" value="F:DNA binding"/>
    <property type="evidence" value="ECO:0007669"/>
    <property type="project" value="UniProtKB-KW"/>
</dbReference>
<keyword evidence="3" id="KW-0804">Transcription</keyword>
<dbReference type="EMBL" id="RHLK01000022">
    <property type="protein sequence ID" value="MVP02375.1"/>
    <property type="molecule type" value="Genomic_DNA"/>
</dbReference>
<dbReference type="SUPFAM" id="SSF46785">
    <property type="entry name" value="Winged helix' DNA-binding domain"/>
    <property type="match status" value="1"/>
</dbReference>
<dbReference type="InterPro" id="IPR036390">
    <property type="entry name" value="WH_DNA-bd_sf"/>
</dbReference>
<dbReference type="PROSITE" id="PS50995">
    <property type="entry name" value="HTH_MARR_2"/>
    <property type="match status" value="1"/>
</dbReference>
<dbReference type="PRINTS" id="PR00598">
    <property type="entry name" value="HTHMARR"/>
</dbReference>
<proteinExistence type="predicted"/>
<dbReference type="InterPro" id="IPR036388">
    <property type="entry name" value="WH-like_DNA-bd_sf"/>
</dbReference>
<reference evidence="5 6" key="1">
    <citation type="journal article" date="2019" name="Microorganisms">
        <title>Paenibacillus lutrae sp. nov., A Chitinolytic Species Isolated from A River Otter in Castril Natural Park, Granada, Spain.</title>
        <authorList>
            <person name="Rodriguez M."/>
            <person name="Reina J.C."/>
            <person name="Bejar V."/>
            <person name="Llamas I."/>
        </authorList>
    </citation>
    <scope>NUCLEOTIDE SEQUENCE [LARGE SCALE GENOMIC DNA]</scope>
    <source>
        <strain evidence="5 6">N10</strain>
    </source>
</reference>
<name>A0A7X3FMC0_9BACL</name>
<accession>A0A7X3FMC0</accession>
<keyword evidence="2" id="KW-0238">DNA-binding</keyword>
<dbReference type="Pfam" id="PF01047">
    <property type="entry name" value="MarR"/>
    <property type="match status" value="1"/>
</dbReference>
<dbReference type="GO" id="GO:0003700">
    <property type="term" value="F:DNA-binding transcription factor activity"/>
    <property type="evidence" value="ECO:0007669"/>
    <property type="project" value="InterPro"/>
</dbReference>
<dbReference type="AlphaFoldDB" id="A0A7X3FMC0"/>